<evidence type="ECO:0000256" key="1">
    <source>
        <dbReference type="ARBA" id="ARBA00004141"/>
    </source>
</evidence>
<dbReference type="Proteomes" id="UP000035722">
    <property type="component" value="Unassembled WGS sequence"/>
</dbReference>
<dbReference type="STRING" id="861266.ARTSIC4J27_2051"/>
<proteinExistence type="inferred from homology"/>
<organism evidence="8 9">
    <name type="scientific">Pseudarthrobacter siccitolerans</name>
    <dbReference type="NCBI Taxonomy" id="861266"/>
    <lineage>
        <taxon>Bacteria</taxon>
        <taxon>Bacillati</taxon>
        <taxon>Actinomycetota</taxon>
        <taxon>Actinomycetes</taxon>
        <taxon>Micrococcales</taxon>
        <taxon>Micrococcaceae</taxon>
        <taxon>Pseudarthrobacter</taxon>
    </lineage>
</organism>
<gene>
    <name evidence="8" type="ORF">ARTSIC4J27_2051</name>
</gene>
<sequence length="283" mass="29329">MLWITGVWGVCFLAIRLGLEDAPVLWFAALRALIAAAALLLLCLVQRRRVPRGGRTWALITLMGIVNVTVAFAAMFAGTAGMAIGAAAVLANAQPLLIILPAWWIYGEAVSVRTVFGIMVGFAGLLVVGMASGGGTGAWLSLLAAAAVTAGTLLSRALHGADLVAASAWHFLIGGLLLAGLAALNEPATTINWSPRFLAVLLFLSLVGTAAAFLAWFREAGRSRLALLTAWTLLVPVIGVAVSLFLPGERPPLWAAAGTGLVLASLWLVLRHPGGRTGQGQGD</sequence>
<feature type="transmembrane region" description="Helical" evidence="6">
    <location>
        <begin position="197"/>
        <end position="218"/>
    </location>
</feature>
<reference evidence="9" key="1">
    <citation type="journal article" date="2014" name="Genome Announc.">
        <title>Genome Sequence of Arthrobacter siccitolerans 4J27, a Xeroprotectant-Producing Desiccation-Tolerant Microorganism.</title>
        <authorList>
            <person name="Manzanera M."/>
            <person name="Santa-Cruz-Calvo L."/>
            <person name="Vilchez J.I."/>
            <person name="Garcia-Fontana C."/>
            <person name="Silva-Castro G.A."/>
            <person name="Calvo C."/>
            <person name="Gonzalez-Lopez J."/>
        </authorList>
    </citation>
    <scope>NUCLEOTIDE SEQUENCE [LARGE SCALE GENOMIC DNA]</scope>
    <source>
        <strain evidence="9">4J27</strain>
    </source>
</reference>
<evidence type="ECO:0000256" key="6">
    <source>
        <dbReference type="SAM" id="Phobius"/>
    </source>
</evidence>
<keyword evidence="4 6" id="KW-1133">Transmembrane helix</keyword>
<protein>
    <recommendedName>
        <fullName evidence="7">EamA domain-containing protein</fullName>
    </recommendedName>
</protein>
<feature type="transmembrane region" description="Helical" evidence="6">
    <location>
        <begin position="28"/>
        <end position="45"/>
    </location>
</feature>
<evidence type="ECO:0000259" key="7">
    <source>
        <dbReference type="Pfam" id="PF00892"/>
    </source>
</evidence>
<evidence type="ECO:0000256" key="4">
    <source>
        <dbReference type="ARBA" id="ARBA00022989"/>
    </source>
</evidence>
<evidence type="ECO:0000313" key="8">
    <source>
        <dbReference type="EMBL" id="CCQ46091.1"/>
    </source>
</evidence>
<comment type="similarity">
    <text evidence="2">Belongs to the EamA transporter family.</text>
</comment>
<feature type="transmembrane region" description="Helical" evidence="6">
    <location>
        <begin position="225"/>
        <end position="246"/>
    </location>
</feature>
<dbReference type="InterPro" id="IPR050638">
    <property type="entry name" value="AA-Vitamin_Transporters"/>
</dbReference>
<dbReference type="AlphaFoldDB" id="A0A024H2Z0"/>
<evidence type="ECO:0000313" key="9">
    <source>
        <dbReference type="Proteomes" id="UP000035722"/>
    </source>
</evidence>
<dbReference type="InterPro" id="IPR000620">
    <property type="entry name" value="EamA_dom"/>
</dbReference>
<feature type="transmembrane region" description="Helical" evidence="6">
    <location>
        <begin position="83"/>
        <end position="105"/>
    </location>
</feature>
<name>A0A024H2Z0_9MICC</name>
<feature type="transmembrane region" description="Helical" evidence="6">
    <location>
        <begin position="137"/>
        <end position="154"/>
    </location>
</feature>
<keyword evidence="3 6" id="KW-0812">Transmembrane</keyword>
<dbReference type="SUPFAM" id="SSF103481">
    <property type="entry name" value="Multidrug resistance efflux transporter EmrE"/>
    <property type="match status" value="2"/>
</dbReference>
<feature type="transmembrane region" description="Helical" evidence="6">
    <location>
        <begin position="57"/>
        <end position="77"/>
    </location>
</feature>
<accession>A0A024H2Z0</accession>
<comment type="caution">
    <text evidence="8">The sequence shown here is derived from an EMBL/GenBank/DDBJ whole genome shotgun (WGS) entry which is preliminary data.</text>
</comment>
<evidence type="ECO:0000256" key="3">
    <source>
        <dbReference type="ARBA" id="ARBA00022692"/>
    </source>
</evidence>
<feature type="transmembrane region" description="Helical" evidence="6">
    <location>
        <begin position="112"/>
        <end position="131"/>
    </location>
</feature>
<evidence type="ECO:0000256" key="5">
    <source>
        <dbReference type="ARBA" id="ARBA00023136"/>
    </source>
</evidence>
<dbReference type="InterPro" id="IPR037185">
    <property type="entry name" value="EmrE-like"/>
</dbReference>
<dbReference type="PANTHER" id="PTHR32322:SF2">
    <property type="entry name" value="EAMA DOMAIN-CONTAINING PROTEIN"/>
    <property type="match status" value="1"/>
</dbReference>
<keyword evidence="5 6" id="KW-0472">Membrane</keyword>
<feature type="domain" description="EamA" evidence="7">
    <location>
        <begin position="7"/>
        <end position="129"/>
    </location>
</feature>
<feature type="transmembrane region" description="Helical" evidence="6">
    <location>
        <begin position="166"/>
        <end position="185"/>
    </location>
</feature>
<keyword evidence="9" id="KW-1185">Reference proteome</keyword>
<evidence type="ECO:0000256" key="2">
    <source>
        <dbReference type="ARBA" id="ARBA00007362"/>
    </source>
</evidence>
<dbReference type="GO" id="GO:0016020">
    <property type="term" value="C:membrane"/>
    <property type="evidence" value="ECO:0007669"/>
    <property type="project" value="UniProtKB-SubCell"/>
</dbReference>
<dbReference type="Pfam" id="PF00892">
    <property type="entry name" value="EamA"/>
    <property type="match status" value="2"/>
</dbReference>
<feature type="transmembrane region" description="Helical" evidence="6">
    <location>
        <begin position="252"/>
        <end position="270"/>
    </location>
</feature>
<feature type="domain" description="EamA" evidence="7">
    <location>
        <begin position="137"/>
        <end position="270"/>
    </location>
</feature>
<comment type="subcellular location">
    <subcellularLocation>
        <location evidence="1">Membrane</location>
        <topology evidence="1">Multi-pass membrane protein</topology>
    </subcellularLocation>
</comment>
<dbReference type="EMBL" id="CAQI01000042">
    <property type="protein sequence ID" value="CCQ46091.1"/>
    <property type="molecule type" value="Genomic_DNA"/>
</dbReference>
<dbReference type="PANTHER" id="PTHR32322">
    <property type="entry name" value="INNER MEMBRANE TRANSPORTER"/>
    <property type="match status" value="1"/>
</dbReference>